<protein>
    <submittedName>
        <fullName evidence="2">Uncharacterized protein</fullName>
    </submittedName>
</protein>
<keyword evidence="3" id="KW-1185">Reference proteome</keyword>
<sequence length="215" mass="25926">MFRKSLKYLVVVLVNFVILWLLLLVWLDDFEFEFNKNTYSFETLKLIGLSVLFLLLLRMLVFLFRHFKVNSNIKKIFLSSCFVVILSSSFYIDYSKKIYNNRFIDKELRAQIIQKVKPYQGNWFHGNIAENLTEKEYHEITKVKWFPKVPKSAHNISYEYGYEDFLPDYSFSLSYDLPISTKVDTMHFELDTFSKRKTFKIVNNKKRVSYFESLW</sequence>
<keyword evidence="1" id="KW-0472">Membrane</keyword>
<organism evidence="2 3">
    <name type="scientific">Tenacibaculum polynesiense</name>
    <dbReference type="NCBI Taxonomy" id="3137857"/>
    <lineage>
        <taxon>Bacteria</taxon>
        <taxon>Pseudomonadati</taxon>
        <taxon>Bacteroidota</taxon>
        <taxon>Flavobacteriia</taxon>
        <taxon>Flavobacteriales</taxon>
        <taxon>Flavobacteriaceae</taxon>
        <taxon>Tenacibaculum</taxon>
    </lineage>
</organism>
<feature type="transmembrane region" description="Helical" evidence="1">
    <location>
        <begin position="76"/>
        <end position="94"/>
    </location>
</feature>
<feature type="transmembrane region" description="Helical" evidence="1">
    <location>
        <begin position="46"/>
        <end position="64"/>
    </location>
</feature>
<reference evidence="2 3" key="1">
    <citation type="submission" date="2024-05" db="EMBL/GenBank/DDBJ databases">
        <authorList>
            <person name="Duchaud E."/>
        </authorList>
    </citation>
    <scope>NUCLEOTIDE SEQUENCE [LARGE SCALE GENOMIC DNA]</scope>
    <source>
        <strain evidence="2">Ena-SAMPLE-TAB-13-05-2024-13:56:06:370-140308</strain>
    </source>
</reference>
<keyword evidence="1" id="KW-1133">Transmembrane helix</keyword>
<dbReference type="EMBL" id="CAXJIO010000014">
    <property type="protein sequence ID" value="CAL2103778.1"/>
    <property type="molecule type" value="Genomic_DNA"/>
</dbReference>
<name>A0ABM9PDX2_9FLAO</name>
<dbReference type="Proteomes" id="UP001497527">
    <property type="component" value="Unassembled WGS sequence"/>
</dbReference>
<evidence type="ECO:0000256" key="1">
    <source>
        <dbReference type="SAM" id="Phobius"/>
    </source>
</evidence>
<evidence type="ECO:0000313" key="3">
    <source>
        <dbReference type="Proteomes" id="UP001497527"/>
    </source>
</evidence>
<feature type="transmembrane region" description="Helical" evidence="1">
    <location>
        <begin position="7"/>
        <end position="26"/>
    </location>
</feature>
<accession>A0ABM9PDX2</accession>
<comment type="caution">
    <text evidence="2">The sequence shown here is derived from an EMBL/GenBank/DDBJ whole genome shotgun (WGS) entry which is preliminary data.</text>
</comment>
<proteinExistence type="predicted"/>
<gene>
    <name evidence="2" type="ORF">T190423A01A_50026</name>
</gene>
<keyword evidence="1" id="KW-0812">Transmembrane</keyword>
<evidence type="ECO:0000313" key="2">
    <source>
        <dbReference type="EMBL" id="CAL2103778.1"/>
    </source>
</evidence>